<proteinExistence type="predicted"/>
<evidence type="ECO:0000313" key="2">
    <source>
        <dbReference type="Proteomes" id="UP000297245"/>
    </source>
</evidence>
<name>A0A4S8LG07_DENBC</name>
<gene>
    <name evidence="1" type="ORF">K435DRAFT_803874</name>
</gene>
<dbReference type="EMBL" id="ML179427">
    <property type="protein sequence ID" value="THU87986.1"/>
    <property type="molecule type" value="Genomic_DNA"/>
</dbReference>
<dbReference type="OrthoDB" id="2634326at2759"/>
<accession>A0A4S8LG07</accession>
<sequence length="290" mass="32538">MSSSNPDSLDLQPEHFLKNRDETRPLTYADGAVGCLYPITREFVTSPTKTEIPKPPWAPPETSTVGLTVSTVRMTLSNIRNHTIQDSRTCLASQENPKETHPYYDHRFLWSPIQKHHLDFTTEGASRGEGVLKSVYASRLDDAMAMVHNRLKSWKLTHGGEKHQSVVELLMGWQNNLEVCYTRVTTISSPLYDVVRIFAELRRSWLSIIAILDYDEKFYPRIRGITPSTSSLLMTEFCMGAFVWKDTDALQFLRAALLRTSRGDGGGLAAACDAGVPPIVRVVLLAITVQ</sequence>
<reference evidence="1 2" key="1">
    <citation type="journal article" date="2019" name="Nat. Ecol. Evol.">
        <title>Megaphylogeny resolves global patterns of mushroom evolution.</title>
        <authorList>
            <person name="Varga T."/>
            <person name="Krizsan K."/>
            <person name="Foldi C."/>
            <person name="Dima B."/>
            <person name="Sanchez-Garcia M."/>
            <person name="Sanchez-Ramirez S."/>
            <person name="Szollosi G.J."/>
            <person name="Szarkandi J.G."/>
            <person name="Papp V."/>
            <person name="Albert L."/>
            <person name="Andreopoulos W."/>
            <person name="Angelini C."/>
            <person name="Antonin V."/>
            <person name="Barry K.W."/>
            <person name="Bougher N.L."/>
            <person name="Buchanan P."/>
            <person name="Buyck B."/>
            <person name="Bense V."/>
            <person name="Catcheside P."/>
            <person name="Chovatia M."/>
            <person name="Cooper J."/>
            <person name="Damon W."/>
            <person name="Desjardin D."/>
            <person name="Finy P."/>
            <person name="Geml J."/>
            <person name="Haridas S."/>
            <person name="Hughes K."/>
            <person name="Justo A."/>
            <person name="Karasinski D."/>
            <person name="Kautmanova I."/>
            <person name="Kiss B."/>
            <person name="Kocsube S."/>
            <person name="Kotiranta H."/>
            <person name="LaButti K.M."/>
            <person name="Lechner B.E."/>
            <person name="Liimatainen K."/>
            <person name="Lipzen A."/>
            <person name="Lukacs Z."/>
            <person name="Mihaltcheva S."/>
            <person name="Morgado L.N."/>
            <person name="Niskanen T."/>
            <person name="Noordeloos M.E."/>
            <person name="Ohm R.A."/>
            <person name="Ortiz-Santana B."/>
            <person name="Ovrebo C."/>
            <person name="Racz N."/>
            <person name="Riley R."/>
            <person name="Savchenko A."/>
            <person name="Shiryaev A."/>
            <person name="Soop K."/>
            <person name="Spirin V."/>
            <person name="Szebenyi C."/>
            <person name="Tomsovsky M."/>
            <person name="Tulloss R.E."/>
            <person name="Uehling J."/>
            <person name="Grigoriev I.V."/>
            <person name="Vagvolgyi C."/>
            <person name="Papp T."/>
            <person name="Martin F.M."/>
            <person name="Miettinen O."/>
            <person name="Hibbett D.S."/>
            <person name="Nagy L.G."/>
        </authorList>
    </citation>
    <scope>NUCLEOTIDE SEQUENCE [LARGE SCALE GENOMIC DNA]</scope>
    <source>
        <strain evidence="1 2">CBS 962.96</strain>
    </source>
</reference>
<evidence type="ECO:0000313" key="1">
    <source>
        <dbReference type="EMBL" id="THU87986.1"/>
    </source>
</evidence>
<dbReference type="AlphaFoldDB" id="A0A4S8LG07"/>
<protein>
    <submittedName>
        <fullName evidence="1">Uncharacterized protein</fullName>
    </submittedName>
</protein>
<dbReference type="Proteomes" id="UP000297245">
    <property type="component" value="Unassembled WGS sequence"/>
</dbReference>
<organism evidence="1 2">
    <name type="scientific">Dendrothele bispora (strain CBS 962.96)</name>
    <dbReference type="NCBI Taxonomy" id="1314807"/>
    <lineage>
        <taxon>Eukaryota</taxon>
        <taxon>Fungi</taxon>
        <taxon>Dikarya</taxon>
        <taxon>Basidiomycota</taxon>
        <taxon>Agaricomycotina</taxon>
        <taxon>Agaricomycetes</taxon>
        <taxon>Agaricomycetidae</taxon>
        <taxon>Agaricales</taxon>
        <taxon>Agaricales incertae sedis</taxon>
        <taxon>Dendrothele</taxon>
    </lineage>
</organism>
<keyword evidence="2" id="KW-1185">Reference proteome</keyword>